<keyword evidence="2" id="KW-0732">Signal</keyword>
<evidence type="ECO:0000313" key="3">
    <source>
        <dbReference type="EMBL" id="MEX1666195.1"/>
    </source>
</evidence>
<dbReference type="Gene3D" id="1.20.1600.10">
    <property type="entry name" value="Outer membrane efflux proteins (OEP)"/>
    <property type="match status" value="1"/>
</dbReference>
<comment type="caution">
    <text evidence="3">The sequence shown here is derived from an EMBL/GenBank/DDBJ whole genome shotgun (WGS) entry which is preliminary data.</text>
</comment>
<accession>A0ABV3TX68</accession>
<name>A0ABV3TX68_9GAMM</name>
<dbReference type="PANTHER" id="PTHR30203:SF24">
    <property type="entry name" value="BLR4935 PROTEIN"/>
    <property type="match status" value="1"/>
</dbReference>
<protein>
    <submittedName>
        <fullName evidence="3">TolC family protein</fullName>
    </submittedName>
</protein>
<organism evidence="3 4">
    <name type="scientific">Zhongshania arctica</name>
    <dbReference type="NCBI Taxonomy" id="3238302"/>
    <lineage>
        <taxon>Bacteria</taxon>
        <taxon>Pseudomonadati</taxon>
        <taxon>Pseudomonadota</taxon>
        <taxon>Gammaproteobacteria</taxon>
        <taxon>Cellvibrionales</taxon>
        <taxon>Spongiibacteraceae</taxon>
        <taxon>Zhongshania</taxon>
    </lineage>
</organism>
<feature type="signal peptide" evidence="2">
    <location>
        <begin position="1"/>
        <end position="18"/>
    </location>
</feature>
<reference evidence="3 4" key="1">
    <citation type="journal article" date="2011" name="Int. J. Syst. Evol. Microbiol.">
        <title>Zhongshania antarctica gen. nov., sp. nov. and Zhongshania guokunii sp. nov., gammaproteobacteria respectively isolated from coastal attached (fast) ice and surface seawater of the Antarctic.</title>
        <authorList>
            <person name="Li H.J."/>
            <person name="Zhang X.Y."/>
            <person name="Chen C.X."/>
            <person name="Zhang Y.J."/>
            <person name="Gao Z.M."/>
            <person name="Yu Y."/>
            <person name="Chen X.L."/>
            <person name="Chen B."/>
            <person name="Zhang Y.Z."/>
        </authorList>
    </citation>
    <scope>NUCLEOTIDE SEQUENCE [LARGE SCALE GENOMIC DNA]</scope>
    <source>
        <strain evidence="3 4">R06B22</strain>
    </source>
</reference>
<dbReference type="Proteomes" id="UP001557484">
    <property type="component" value="Unassembled WGS sequence"/>
</dbReference>
<comment type="similarity">
    <text evidence="1">Belongs to the outer membrane factor (OMF) (TC 1.B.17) family.</text>
</comment>
<dbReference type="EMBL" id="JBFRYB010000001">
    <property type="protein sequence ID" value="MEX1666195.1"/>
    <property type="molecule type" value="Genomic_DNA"/>
</dbReference>
<evidence type="ECO:0000313" key="4">
    <source>
        <dbReference type="Proteomes" id="UP001557484"/>
    </source>
</evidence>
<evidence type="ECO:0000256" key="2">
    <source>
        <dbReference type="SAM" id="SignalP"/>
    </source>
</evidence>
<dbReference type="SUPFAM" id="SSF56954">
    <property type="entry name" value="Outer membrane efflux proteins (OEP)"/>
    <property type="match status" value="1"/>
</dbReference>
<keyword evidence="4" id="KW-1185">Reference proteome</keyword>
<feature type="chain" id="PRO_5046397028" evidence="2">
    <location>
        <begin position="19"/>
        <end position="446"/>
    </location>
</feature>
<sequence>MKFLVALGLIASAPLIFAQEPAPELSLNAAIAAAITSDPWLNGSRHREDALSSESVSAASLPDPKISLMAGNFPVDTLDFNQEAMTQLALGVSQMFPRGDSLTLSSRQKRELAAQEPMLRLDREAKVTATVAQLWLEEYKAQESIRLIERDRSLFEQLVDAARASYSSALGRARQQDIIRAQLELTRIDDRLTVLLQQQESAQRRLSEWIGVRAQLPLAPLLPNDEPSLPESALLVPVHNDRSRYERISLHPLLQAFDQRINAMQTGVELARQKYKPEWGLTAQYGYRDDDPLGRDRADLFSIGVSFDMPLFTANRQDKDVSAAVSRAEAIKTDKQLLSRQLMASLDMAIVQLQRLNQRLTLYKDQLLPQMASQAEAALTAYDSDDGDFAEAVRARIAELNTKIEALVIAVERQQTIVKINYLLSGSSVAIHTPATQLGDEYETNF</sequence>
<dbReference type="Pfam" id="PF02321">
    <property type="entry name" value="OEP"/>
    <property type="match status" value="1"/>
</dbReference>
<dbReference type="InterPro" id="IPR003423">
    <property type="entry name" value="OMP_efflux"/>
</dbReference>
<dbReference type="PANTHER" id="PTHR30203">
    <property type="entry name" value="OUTER MEMBRANE CATION EFFLUX PROTEIN"/>
    <property type="match status" value="1"/>
</dbReference>
<dbReference type="RefSeq" id="WP_368376279.1">
    <property type="nucleotide sequence ID" value="NZ_JBFRYB010000001.1"/>
</dbReference>
<gene>
    <name evidence="3" type="ORF">AB4875_11925</name>
</gene>
<proteinExistence type="inferred from homology"/>
<evidence type="ECO:0000256" key="1">
    <source>
        <dbReference type="ARBA" id="ARBA00007613"/>
    </source>
</evidence>
<dbReference type="InterPro" id="IPR010131">
    <property type="entry name" value="MdtP/NodT-like"/>
</dbReference>